<comment type="cofactor">
    <cofactor evidence="1">
        <name>pyridoxal 5'-phosphate</name>
        <dbReference type="ChEBI" id="CHEBI:597326"/>
    </cofactor>
</comment>
<organism evidence="5">
    <name type="scientific">marine sediment metagenome</name>
    <dbReference type="NCBI Taxonomy" id="412755"/>
    <lineage>
        <taxon>unclassified sequences</taxon>
        <taxon>metagenomes</taxon>
        <taxon>ecological metagenomes</taxon>
    </lineage>
</organism>
<dbReference type="Gene3D" id="3.20.20.10">
    <property type="entry name" value="Alanine racemase"/>
    <property type="match status" value="1"/>
</dbReference>
<dbReference type="InterPro" id="IPR020622">
    <property type="entry name" value="Ala_racemase_pyridoxalP-BS"/>
</dbReference>
<evidence type="ECO:0000259" key="4">
    <source>
        <dbReference type="Pfam" id="PF01168"/>
    </source>
</evidence>
<evidence type="ECO:0000256" key="2">
    <source>
        <dbReference type="ARBA" id="ARBA00022898"/>
    </source>
</evidence>
<protein>
    <recommendedName>
        <fullName evidence="4">Alanine racemase N-terminal domain-containing protein</fullName>
    </recommendedName>
</protein>
<dbReference type="GO" id="GO:0008784">
    <property type="term" value="F:alanine racemase activity"/>
    <property type="evidence" value="ECO:0007669"/>
    <property type="project" value="InterPro"/>
</dbReference>
<accession>X0WE25</accession>
<sequence>MSRPTFARIDLDALVQNVKAVKGLIGGRKICAAVKADAYGHGGPAVAKAMSMAGVEMFGVAMTEEAAELREAGIRKPLILLTAVPEEDIDEILELGITACITEEEFARRFSERAVASGRVAQAHVNVDTGMRRVGIPHEQAGEAILRISQLPGLKLTGIFTHFACSDAEDLSASRLQLNRFNRVIGALKSAGFELP</sequence>
<dbReference type="Pfam" id="PF01168">
    <property type="entry name" value="Ala_racemase_N"/>
    <property type="match status" value="1"/>
</dbReference>
<dbReference type="InterPro" id="IPR000821">
    <property type="entry name" value="Ala_racemase"/>
</dbReference>
<evidence type="ECO:0000256" key="3">
    <source>
        <dbReference type="ARBA" id="ARBA00023235"/>
    </source>
</evidence>
<evidence type="ECO:0000313" key="5">
    <source>
        <dbReference type="EMBL" id="GAG28905.1"/>
    </source>
</evidence>
<gene>
    <name evidence="5" type="ORF">S01H1_71561</name>
</gene>
<dbReference type="PROSITE" id="PS00395">
    <property type="entry name" value="ALANINE_RACEMASE"/>
    <property type="match status" value="1"/>
</dbReference>
<dbReference type="AlphaFoldDB" id="X0WE25"/>
<evidence type="ECO:0000256" key="1">
    <source>
        <dbReference type="ARBA" id="ARBA00001933"/>
    </source>
</evidence>
<dbReference type="GO" id="GO:0030170">
    <property type="term" value="F:pyridoxal phosphate binding"/>
    <property type="evidence" value="ECO:0007669"/>
    <property type="project" value="TreeGrafter"/>
</dbReference>
<dbReference type="PANTHER" id="PTHR30511">
    <property type="entry name" value="ALANINE RACEMASE"/>
    <property type="match status" value="1"/>
</dbReference>
<dbReference type="SUPFAM" id="SSF51419">
    <property type="entry name" value="PLP-binding barrel"/>
    <property type="match status" value="1"/>
</dbReference>
<dbReference type="GO" id="GO:0005829">
    <property type="term" value="C:cytosol"/>
    <property type="evidence" value="ECO:0007669"/>
    <property type="project" value="TreeGrafter"/>
</dbReference>
<proteinExistence type="predicted"/>
<keyword evidence="2" id="KW-0663">Pyridoxal phosphate</keyword>
<dbReference type="GO" id="GO:0006522">
    <property type="term" value="P:alanine metabolic process"/>
    <property type="evidence" value="ECO:0007669"/>
    <property type="project" value="InterPro"/>
</dbReference>
<name>X0WE25_9ZZZZ</name>
<dbReference type="PRINTS" id="PR00992">
    <property type="entry name" value="ALARACEMASE"/>
</dbReference>
<dbReference type="PANTHER" id="PTHR30511:SF0">
    <property type="entry name" value="ALANINE RACEMASE, CATABOLIC-RELATED"/>
    <property type="match status" value="1"/>
</dbReference>
<feature type="non-terminal residue" evidence="5">
    <location>
        <position position="196"/>
    </location>
</feature>
<dbReference type="InterPro" id="IPR029066">
    <property type="entry name" value="PLP-binding_barrel"/>
</dbReference>
<dbReference type="EMBL" id="BARS01047657">
    <property type="protein sequence ID" value="GAG28905.1"/>
    <property type="molecule type" value="Genomic_DNA"/>
</dbReference>
<dbReference type="FunFam" id="3.20.20.10:FF:000002">
    <property type="entry name" value="Alanine racemase"/>
    <property type="match status" value="1"/>
</dbReference>
<feature type="domain" description="Alanine racemase N-terminal" evidence="4">
    <location>
        <begin position="9"/>
        <end position="194"/>
    </location>
</feature>
<reference evidence="5" key="1">
    <citation type="journal article" date="2014" name="Front. Microbiol.">
        <title>High frequency of phylogenetically diverse reductive dehalogenase-homologous genes in deep subseafloor sedimentary metagenomes.</title>
        <authorList>
            <person name="Kawai M."/>
            <person name="Futagami T."/>
            <person name="Toyoda A."/>
            <person name="Takaki Y."/>
            <person name="Nishi S."/>
            <person name="Hori S."/>
            <person name="Arai W."/>
            <person name="Tsubouchi T."/>
            <person name="Morono Y."/>
            <person name="Uchiyama I."/>
            <person name="Ito T."/>
            <person name="Fujiyama A."/>
            <person name="Inagaki F."/>
            <person name="Takami H."/>
        </authorList>
    </citation>
    <scope>NUCLEOTIDE SEQUENCE</scope>
    <source>
        <strain evidence="5">Expedition CK06-06</strain>
    </source>
</reference>
<dbReference type="InterPro" id="IPR001608">
    <property type="entry name" value="Ala_racemase_N"/>
</dbReference>
<comment type="caution">
    <text evidence="5">The sequence shown here is derived from an EMBL/GenBank/DDBJ whole genome shotgun (WGS) entry which is preliminary data.</text>
</comment>
<keyword evidence="3" id="KW-0413">Isomerase</keyword>